<dbReference type="InterPro" id="IPR036322">
    <property type="entry name" value="WD40_repeat_dom_sf"/>
</dbReference>
<dbReference type="KEGG" id="acan:ACA1_101550"/>
<dbReference type="PANTHER" id="PTHR22847">
    <property type="entry name" value="WD40 REPEAT PROTEIN"/>
    <property type="match status" value="1"/>
</dbReference>
<dbReference type="EMBL" id="KB008133">
    <property type="protein sequence ID" value="ELR12094.1"/>
    <property type="molecule type" value="Genomic_DNA"/>
</dbReference>
<dbReference type="VEuPathDB" id="AmoebaDB:ACA1_101550"/>
<organism evidence="5 6">
    <name type="scientific">Acanthamoeba castellanii (strain ATCC 30010 / Neff)</name>
    <dbReference type="NCBI Taxonomy" id="1257118"/>
    <lineage>
        <taxon>Eukaryota</taxon>
        <taxon>Amoebozoa</taxon>
        <taxon>Discosea</taxon>
        <taxon>Longamoebia</taxon>
        <taxon>Centramoebida</taxon>
        <taxon>Acanthamoebidae</taxon>
        <taxon>Acanthamoeba</taxon>
    </lineage>
</organism>
<feature type="compositionally biased region" description="Basic and acidic residues" evidence="4">
    <location>
        <begin position="67"/>
        <end position="80"/>
    </location>
</feature>
<dbReference type="Proteomes" id="UP000011083">
    <property type="component" value="Unassembled WGS sequence"/>
</dbReference>
<evidence type="ECO:0000256" key="1">
    <source>
        <dbReference type="ARBA" id="ARBA00022574"/>
    </source>
</evidence>
<dbReference type="PROSITE" id="PS50082">
    <property type="entry name" value="WD_REPEATS_2"/>
    <property type="match status" value="1"/>
</dbReference>
<dbReference type="SUPFAM" id="SSF50978">
    <property type="entry name" value="WD40 repeat-like"/>
    <property type="match status" value="1"/>
</dbReference>
<dbReference type="GeneID" id="14912571"/>
<dbReference type="OrthoDB" id="5573735at2759"/>
<evidence type="ECO:0000256" key="4">
    <source>
        <dbReference type="SAM" id="MobiDB-lite"/>
    </source>
</evidence>
<keyword evidence="6" id="KW-1185">Reference proteome</keyword>
<evidence type="ECO:0000313" key="5">
    <source>
        <dbReference type="EMBL" id="ELR12094.1"/>
    </source>
</evidence>
<dbReference type="InterPro" id="IPR015943">
    <property type="entry name" value="WD40/YVTN_repeat-like_dom_sf"/>
</dbReference>
<dbReference type="RefSeq" id="XP_004334107.1">
    <property type="nucleotide sequence ID" value="XM_004334059.1"/>
</dbReference>
<dbReference type="PANTHER" id="PTHR22847:SF735">
    <property type="entry name" value="AFR153WP"/>
    <property type="match status" value="1"/>
</dbReference>
<dbReference type="Gene3D" id="2.130.10.10">
    <property type="entry name" value="YVTN repeat-like/Quinoprotein amine dehydrogenase"/>
    <property type="match status" value="2"/>
</dbReference>
<feature type="compositionally biased region" description="Basic and acidic residues" evidence="4">
    <location>
        <begin position="1"/>
        <end position="24"/>
    </location>
</feature>
<accession>L8GH10</accession>
<name>L8GH10_ACACF</name>
<dbReference type="InterPro" id="IPR001680">
    <property type="entry name" value="WD40_rpt"/>
</dbReference>
<dbReference type="SMART" id="SM00320">
    <property type="entry name" value="WD40"/>
    <property type="match status" value="6"/>
</dbReference>
<evidence type="ECO:0000256" key="2">
    <source>
        <dbReference type="ARBA" id="ARBA00022737"/>
    </source>
</evidence>
<dbReference type="AlphaFoldDB" id="L8GH10"/>
<keyword evidence="1 3" id="KW-0853">WD repeat</keyword>
<protein>
    <submittedName>
        <fullName evidence="5">WD domain, G-beta repeat-containing protein</fullName>
    </submittedName>
</protein>
<dbReference type="STRING" id="1257118.L8GH10"/>
<evidence type="ECO:0000313" key="6">
    <source>
        <dbReference type="Proteomes" id="UP000011083"/>
    </source>
</evidence>
<reference evidence="5 6" key="1">
    <citation type="journal article" date="2013" name="Genome Biol.">
        <title>Genome of Acanthamoeba castellanii highlights extensive lateral gene transfer and early evolution of tyrosine kinase signaling.</title>
        <authorList>
            <person name="Clarke M."/>
            <person name="Lohan A.J."/>
            <person name="Liu B."/>
            <person name="Lagkouvardos I."/>
            <person name="Roy S."/>
            <person name="Zafar N."/>
            <person name="Bertelli C."/>
            <person name="Schilde C."/>
            <person name="Kianianmomeni A."/>
            <person name="Burglin T.R."/>
            <person name="Frech C."/>
            <person name="Turcotte B."/>
            <person name="Kopec K.O."/>
            <person name="Synnott J.M."/>
            <person name="Choo C."/>
            <person name="Paponov I."/>
            <person name="Finkler A."/>
            <person name="Soon Heng Tan C."/>
            <person name="Hutchins A.P."/>
            <person name="Weinmeier T."/>
            <person name="Rattei T."/>
            <person name="Chu J.S."/>
            <person name="Gimenez G."/>
            <person name="Irimia M."/>
            <person name="Rigden D.J."/>
            <person name="Fitzpatrick D.A."/>
            <person name="Lorenzo-Morales J."/>
            <person name="Bateman A."/>
            <person name="Chiu C.H."/>
            <person name="Tang P."/>
            <person name="Hegemann P."/>
            <person name="Fromm H."/>
            <person name="Raoult D."/>
            <person name="Greub G."/>
            <person name="Miranda-Saavedra D."/>
            <person name="Chen N."/>
            <person name="Nash P."/>
            <person name="Ginger M.L."/>
            <person name="Horn M."/>
            <person name="Schaap P."/>
            <person name="Caler L."/>
            <person name="Loftus B."/>
        </authorList>
    </citation>
    <scope>NUCLEOTIDE SEQUENCE [LARGE SCALE GENOMIC DNA]</scope>
    <source>
        <strain evidence="5 6">Neff</strain>
    </source>
</reference>
<proteinExistence type="predicted"/>
<sequence>MRDAGLQGRRDLFQRKTRLEERWRRGQHQKTSFQAHPHAVNGVKFLSTDHAPQLPAPVAKDKRGRAKKDQTKGAASDDAKPTSSMVLITWSDDHKIKIWQSYATTSSASPSIECSLELSGHNSLVFTADSDGEIIVSGGIDERLIIWSMRDGQALDEISGVHSRGIEKLQLHQHQVVTCGGNDATPKLWDIQTKQCTGSFLGHKGRVFTLAANFDDHLLVTAVLGMIPSLYLNPLYFCQKLMDMRTHECILLVTNQSSKLDYNMNEVLRLDGRLLATGDSAGDVKMWDLRQVSQAGQEDFWLNPLTTYSHGDNNICGLWSDASKLVTVGSENVLKFWELSKTSLSQPTHSKPFFELPAASARSLQGDERALVYGARDGSVTILDFGGFVDERKKKSRKECVLQ</sequence>
<keyword evidence="2" id="KW-0677">Repeat</keyword>
<gene>
    <name evidence="5" type="ORF">ACA1_101550</name>
</gene>
<dbReference type="Pfam" id="PF00400">
    <property type="entry name" value="WD40"/>
    <property type="match status" value="1"/>
</dbReference>
<feature type="repeat" description="WD" evidence="3">
    <location>
        <begin position="118"/>
        <end position="157"/>
    </location>
</feature>
<feature type="region of interest" description="Disordered" evidence="4">
    <location>
        <begin position="53"/>
        <end position="81"/>
    </location>
</feature>
<evidence type="ECO:0000256" key="3">
    <source>
        <dbReference type="PROSITE-ProRule" id="PRU00221"/>
    </source>
</evidence>
<dbReference type="GO" id="GO:0005634">
    <property type="term" value="C:nucleus"/>
    <property type="evidence" value="ECO:0007669"/>
    <property type="project" value="TreeGrafter"/>
</dbReference>
<feature type="region of interest" description="Disordered" evidence="4">
    <location>
        <begin position="1"/>
        <end position="38"/>
    </location>
</feature>